<dbReference type="EC" id="1.5.3.1" evidence="3"/>
<reference evidence="3" key="1">
    <citation type="submission" date="2015-10" db="EMBL/GenBank/DDBJ databases">
        <authorList>
            <person name="Gilbert D.G."/>
        </authorList>
    </citation>
    <scope>NUCLEOTIDE SEQUENCE</scope>
</reference>
<dbReference type="EMBL" id="FAXA01000151">
    <property type="protein sequence ID" value="CUV01922.1"/>
    <property type="molecule type" value="Genomic_DNA"/>
</dbReference>
<sequence>MISTASTVIIGGGVMGCSIAYNLASRGVTGILLLEQDVLGAGATGRSTALVHTHYSTQVLAGMAWHSLQVFRDFSEIVGSRCGFTETGHLVFAGRKDHDQTRARVALQQEVGIETTIIDQQEAGALTLGFDLDDCAAIVHEPLSGYADASGTTLAYATQARYLGVKTALRTSATELEITGGKVTGVLSSQGRISAERVIVAAGAWSSGLLEQCGVSLPLTVSRHEVAAFTRPSASISSLPGATDLVNQTYFRPEGTDLLLAGGGGPGEPVEDPLVYGHRPTQKSIESVWIRLANRIPMMEQTEYKNGFAGLYTSTPDRQPIIDQINGIEGLFVCAGFSGHGFKLAPAAGVTMAELVVDGQASTIDISPLRLSRFATGPNSKAGLLSESEDDIVI</sequence>
<dbReference type="GO" id="GO:0005737">
    <property type="term" value="C:cytoplasm"/>
    <property type="evidence" value="ECO:0007669"/>
    <property type="project" value="TreeGrafter"/>
</dbReference>
<evidence type="ECO:0000259" key="2">
    <source>
        <dbReference type="Pfam" id="PF01266"/>
    </source>
</evidence>
<dbReference type="SUPFAM" id="SSF51905">
    <property type="entry name" value="FAD/NAD(P)-binding domain"/>
    <property type="match status" value="1"/>
</dbReference>
<dbReference type="Pfam" id="PF01266">
    <property type="entry name" value="DAO"/>
    <property type="match status" value="1"/>
</dbReference>
<accession>A0A160V7S4</accession>
<protein>
    <submittedName>
        <fullName evidence="3">Sarcosine oxidase beta subunit</fullName>
        <ecNumber evidence="3">1.5.3.1</ecNumber>
    </submittedName>
</protein>
<organism evidence="3">
    <name type="scientific">hydrothermal vent metagenome</name>
    <dbReference type="NCBI Taxonomy" id="652676"/>
    <lineage>
        <taxon>unclassified sequences</taxon>
        <taxon>metagenomes</taxon>
        <taxon>ecological metagenomes</taxon>
    </lineage>
</organism>
<dbReference type="AlphaFoldDB" id="A0A160V7S4"/>
<dbReference type="PANTHER" id="PTHR13847">
    <property type="entry name" value="SARCOSINE DEHYDROGENASE-RELATED"/>
    <property type="match status" value="1"/>
</dbReference>
<dbReference type="InterPro" id="IPR006076">
    <property type="entry name" value="FAD-dep_OxRdtase"/>
</dbReference>
<dbReference type="Gene3D" id="3.50.50.60">
    <property type="entry name" value="FAD/NAD(P)-binding domain"/>
    <property type="match status" value="1"/>
</dbReference>
<evidence type="ECO:0000256" key="1">
    <source>
        <dbReference type="ARBA" id="ARBA00023002"/>
    </source>
</evidence>
<gene>
    <name evidence="3" type="ORF">MGWOODY_Clf1598</name>
</gene>
<proteinExistence type="predicted"/>
<keyword evidence="1 3" id="KW-0560">Oxidoreductase</keyword>
<dbReference type="PANTHER" id="PTHR13847:SF287">
    <property type="entry name" value="FAD-DEPENDENT OXIDOREDUCTASE DOMAIN-CONTAINING PROTEIN 1"/>
    <property type="match status" value="1"/>
</dbReference>
<name>A0A160V7S4_9ZZZZ</name>
<evidence type="ECO:0000313" key="3">
    <source>
        <dbReference type="EMBL" id="CUV01922.1"/>
    </source>
</evidence>
<feature type="domain" description="FAD dependent oxidoreductase" evidence="2">
    <location>
        <begin position="8"/>
        <end position="355"/>
    </location>
</feature>
<dbReference type="GO" id="GO:0008115">
    <property type="term" value="F:sarcosine oxidase activity"/>
    <property type="evidence" value="ECO:0007669"/>
    <property type="project" value="UniProtKB-EC"/>
</dbReference>
<dbReference type="InterPro" id="IPR036188">
    <property type="entry name" value="FAD/NAD-bd_sf"/>
</dbReference>
<dbReference type="Gene3D" id="3.30.9.10">
    <property type="entry name" value="D-Amino Acid Oxidase, subunit A, domain 2"/>
    <property type="match status" value="1"/>
</dbReference>